<comment type="similarity">
    <text evidence="5">Belongs to the SAT4 family.</text>
</comment>
<dbReference type="InterPro" id="IPR052337">
    <property type="entry name" value="SAT4-like"/>
</dbReference>
<feature type="transmembrane region" description="Helical" evidence="7">
    <location>
        <begin position="187"/>
        <end position="212"/>
    </location>
</feature>
<dbReference type="PANTHER" id="PTHR33048:SF108">
    <property type="entry name" value="INTEGRAL MEMBRANE PROTEIN"/>
    <property type="match status" value="1"/>
</dbReference>
<organism evidence="9 10">
    <name type="scientific">Phomopsis amygdali</name>
    <name type="common">Fusicoccum amygdali</name>
    <dbReference type="NCBI Taxonomy" id="1214568"/>
    <lineage>
        <taxon>Eukaryota</taxon>
        <taxon>Fungi</taxon>
        <taxon>Dikarya</taxon>
        <taxon>Ascomycota</taxon>
        <taxon>Pezizomycotina</taxon>
        <taxon>Sordariomycetes</taxon>
        <taxon>Sordariomycetidae</taxon>
        <taxon>Diaporthales</taxon>
        <taxon>Diaporthaceae</taxon>
        <taxon>Diaporthe</taxon>
    </lineage>
</organism>
<evidence type="ECO:0000256" key="5">
    <source>
        <dbReference type="ARBA" id="ARBA00038359"/>
    </source>
</evidence>
<dbReference type="Pfam" id="PF20684">
    <property type="entry name" value="Fung_rhodopsin"/>
    <property type="match status" value="1"/>
</dbReference>
<comment type="subcellular location">
    <subcellularLocation>
        <location evidence="1">Membrane</location>
        <topology evidence="1">Multi-pass membrane protein</topology>
    </subcellularLocation>
</comment>
<evidence type="ECO:0000256" key="2">
    <source>
        <dbReference type="ARBA" id="ARBA00022692"/>
    </source>
</evidence>
<evidence type="ECO:0000256" key="3">
    <source>
        <dbReference type="ARBA" id="ARBA00022989"/>
    </source>
</evidence>
<keyword evidence="10" id="KW-1185">Reference proteome</keyword>
<feature type="domain" description="Rhodopsin" evidence="8">
    <location>
        <begin position="56"/>
        <end position="286"/>
    </location>
</feature>
<evidence type="ECO:0000259" key="8">
    <source>
        <dbReference type="Pfam" id="PF20684"/>
    </source>
</evidence>
<evidence type="ECO:0000256" key="6">
    <source>
        <dbReference type="SAM" id="MobiDB-lite"/>
    </source>
</evidence>
<evidence type="ECO:0000313" key="9">
    <source>
        <dbReference type="EMBL" id="KAK2600857.1"/>
    </source>
</evidence>
<keyword evidence="4 7" id="KW-0472">Membrane</keyword>
<evidence type="ECO:0000256" key="4">
    <source>
        <dbReference type="ARBA" id="ARBA00023136"/>
    </source>
</evidence>
<feature type="region of interest" description="Disordered" evidence="6">
    <location>
        <begin position="335"/>
        <end position="354"/>
    </location>
</feature>
<keyword evidence="2 7" id="KW-0812">Transmembrane</keyword>
<feature type="transmembrane region" description="Helical" evidence="7">
    <location>
        <begin position="29"/>
        <end position="48"/>
    </location>
</feature>
<feature type="transmembrane region" description="Helical" evidence="7">
    <location>
        <begin position="258"/>
        <end position="285"/>
    </location>
</feature>
<name>A0AAD9S6R6_PHOAM</name>
<evidence type="ECO:0000256" key="1">
    <source>
        <dbReference type="ARBA" id="ARBA00004141"/>
    </source>
</evidence>
<proteinExistence type="inferred from homology"/>
<accession>A0AAD9S6R6</accession>
<feature type="transmembrane region" description="Helical" evidence="7">
    <location>
        <begin position="69"/>
        <end position="89"/>
    </location>
</feature>
<protein>
    <recommendedName>
        <fullName evidence="8">Rhodopsin domain-containing protein</fullName>
    </recommendedName>
</protein>
<dbReference type="PANTHER" id="PTHR33048">
    <property type="entry name" value="PTH11-LIKE INTEGRAL MEMBRANE PROTEIN (AFU_ORTHOLOGUE AFUA_5G11245)"/>
    <property type="match status" value="1"/>
</dbReference>
<evidence type="ECO:0000313" key="10">
    <source>
        <dbReference type="Proteomes" id="UP001265746"/>
    </source>
</evidence>
<evidence type="ECO:0000256" key="7">
    <source>
        <dbReference type="SAM" id="Phobius"/>
    </source>
</evidence>
<keyword evidence="3 7" id="KW-1133">Transmembrane helix</keyword>
<gene>
    <name evidence="9" type="ORF">N8I77_010362</name>
</gene>
<dbReference type="InterPro" id="IPR049326">
    <property type="entry name" value="Rhodopsin_dom_fungi"/>
</dbReference>
<dbReference type="AlphaFoldDB" id="A0AAD9S6R6"/>
<comment type="caution">
    <text evidence="9">The sequence shown here is derived from an EMBL/GenBank/DDBJ whole genome shotgun (WGS) entry which is preliminary data.</text>
</comment>
<feature type="transmembrane region" description="Helical" evidence="7">
    <location>
        <begin position="144"/>
        <end position="167"/>
    </location>
</feature>
<dbReference type="GO" id="GO:0016020">
    <property type="term" value="C:membrane"/>
    <property type="evidence" value="ECO:0007669"/>
    <property type="project" value="UniProtKB-SubCell"/>
</dbReference>
<feature type="transmembrane region" description="Helical" evidence="7">
    <location>
        <begin position="224"/>
        <end position="246"/>
    </location>
</feature>
<feature type="transmembrane region" description="Helical" evidence="7">
    <location>
        <begin position="109"/>
        <end position="132"/>
    </location>
</feature>
<dbReference type="EMBL" id="JAUJFL010000006">
    <property type="protein sequence ID" value="KAK2600857.1"/>
    <property type="molecule type" value="Genomic_DNA"/>
</dbReference>
<sequence length="372" mass="40379">MSSASQVGAAQAPSGVTPDFDNPADVLRTVNYVTQALSLVFVTVFICLKTYAKSSVLRGTWNLEDHITYFSYVLFIGYCVDSIFASQYGGGINQWEVTVDQIPSFLKTGYAATIFYAPMALSVKMALLLIIARVFGSVHKKTIMGIYIFMGLLGGYYFSALVVKIRICWPIHAYWEGDMSKCLDQRAIIIADAIVSAVSDLVILLLPTPLTWSLQLPLRKKLRVAGILCAGGIATAFSIYRLGMIIDEGNSINQTVVFIKVILSGNAEIGLGLICACLPAVTALYTRRKGGSGYQSGYHSGAYGNRSKGYPDSSAAGMSKNKIYVNHSIHIGTVPRGEDEEARAGSADQWSRSQDQIELVTNAQGISESKWT</sequence>
<reference evidence="9" key="1">
    <citation type="submission" date="2023-06" db="EMBL/GenBank/DDBJ databases">
        <authorList>
            <person name="Noh H."/>
        </authorList>
    </citation>
    <scope>NUCLEOTIDE SEQUENCE</scope>
    <source>
        <strain evidence="9">DUCC20226</strain>
    </source>
</reference>
<dbReference type="Proteomes" id="UP001265746">
    <property type="component" value="Unassembled WGS sequence"/>
</dbReference>